<feature type="transmembrane region" description="Helical" evidence="7">
    <location>
        <begin position="123"/>
        <end position="143"/>
    </location>
</feature>
<accession>A0A850DP94</accession>
<dbReference type="PANTHER" id="PTHR34697:SF2">
    <property type="entry name" value="PHOSPHATIDYLGLYCEROL LYSYLTRANSFERASE"/>
    <property type="match status" value="1"/>
</dbReference>
<evidence type="ECO:0000256" key="5">
    <source>
        <dbReference type="ARBA" id="ARBA00023136"/>
    </source>
</evidence>
<evidence type="ECO:0000313" key="10">
    <source>
        <dbReference type="Proteomes" id="UP000539146"/>
    </source>
</evidence>
<evidence type="ECO:0000256" key="7">
    <source>
        <dbReference type="SAM" id="Phobius"/>
    </source>
</evidence>
<dbReference type="Proteomes" id="UP000539146">
    <property type="component" value="Unassembled WGS sequence"/>
</dbReference>
<keyword evidence="3 7" id="KW-0812">Transmembrane</keyword>
<reference evidence="9 10" key="1">
    <citation type="submission" date="2020-05" db="EMBL/GenBank/DDBJ databases">
        <title>Genome Sequencing of Type Strains.</title>
        <authorList>
            <person name="Lemaire J.F."/>
            <person name="Inderbitzin P."/>
            <person name="Gregorio O.A."/>
            <person name="Collins S.B."/>
            <person name="Wespe N."/>
            <person name="Knight-Connoni V."/>
        </authorList>
    </citation>
    <scope>NUCLEOTIDE SEQUENCE [LARGE SCALE GENOMIC DNA]</scope>
    <source>
        <strain evidence="9 10">DSM 20512</strain>
    </source>
</reference>
<evidence type="ECO:0000256" key="6">
    <source>
        <dbReference type="SAM" id="MobiDB-lite"/>
    </source>
</evidence>
<comment type="caution">
    <text evidence="9">The sequence shown here is derived from an EMBL/GenBank/DDBJ whole genome shotgun (WGS) entry which is preliminary data.</text>
</comment>
<proteinExistence type="predicted"/>
<dbReference type="EMBL" id="JABMCG010000088">
    <property type="protein sequence ID" value="NUU27386.1"/>
    <property type="molecule type" value="Genomic_DNA"/>
</dbReference>
<keyword evidence="2" id="KW-1003">Cell membrane</keyword>
<feature type="transmembrane region" description="Helical" evidence="7">
    <location>
        <begin position="242"/>
        <end position="261"/>
    </location>
</feature>
<dbReference type="InterPro" id="IPR016181">
    <property type="entry name" value="Acyl_CoA_acyltransferase"/>
</dbReference>
<dbReference type="Pfam" id="PF09924">
    <property type="entry name" value="LPG_synthase_C"/>
    <property type="match status" value="1"/>
</dbReference>
<keyword evidence="4 7" id="KW-1133">Transmembrane helix</keyword>
<name>A0A850DP94_9MICO</name>
<feature type="transmembrane region" description="Helical" evidence="7">
    <location>
        <begin position="467"/>
        <end position="485"/>
    </location>
</feature>
<feature type="transmembrane region" description="Helical" evidence="7">
    <location>
        <begin position="376"/>
        <end position="394"/>
    </location>
</feature>
<feature type="compositionally biased region" description="Low complexity" evidence="6">
    <location>
        <begin position="1"/>
        <end position="25"/>
    </location>
</feature>
<sequence>MNDQTATAPPESGTGPGASPESAPGPREPRTPGKVQAAVVAAARTVGRTARRYPVTTVVVLLVLVTSVVGVVLRVSHGTTPSHFGPLRVFAASTGLLALVATIVGVVVLLGASERLMGPWRTVTAFVVTTVVGTGLGALTAFLDPDGRPIGSLLLGRATSFDPWTAMVGTIVTASAFAGPLWRRRIRVNAFAVVAALLLYAGHVSDLYAAFAALVGWGLGTMLRSGPARIGWVRSSHRETRVLLGTVVLVSAVGPVIALVSRARVGLLAPLAAVVGAGPVTPVRGCHADGAVDTCLRGLLDYRATDPWTLLLAVAPLLVLVVGGLGLFRGSRFAVWLVVAVDLVTAIAAAVTYSAVPGRVQQLHASENLVVVDLSIAASIVVPLATALVLVVLRRSFTVLPSRRRIATFAVVVLAAAAVIVVVVLVTAASSPQRVPDPFRLVIAVLGPLSPVTFWDRLPAMDPALRFVLGVSGPLLWTVIALAAIRPTGAAPHALDTDEVGMDRARARALLEAAGGDTFGWMTTWQGNAYWFAADGRAGVAFRRNGRVAVTVGGPFGWPDARDRAMTEFARYCDDNGWTAVFYGIEATAAEHLTGQGWATLPVAEDADFDPRTWTTSGKKKQDVRTSVNKAKREGITALWSSWQDLPVATTRQIEAISEEWVSERELPEMGFTLGGIDEMRDPAVRTLVALDAAGTVLAVTSWLPTFREGRVVGWTLDVMRRTAAAPNGVMEFLVASAADRMREDGVERLSLSAAPLASSGDAPPSSDGVQNLLDLVGGVLEPVYGFRSLLRFKAKFGPDLHPLVLAYPDPVALPSIGIAVVRAYLPDLSLRQAVALVRGRG</sequence>
<dbReference type="RefSeq" id="WP_175325385.1">
    <property type="nucleotide sequence ID" value="NZ_BAAAWP010000001.1"/>
</dbReference>
<dbReference type="SUPFAM" id="SSF55729">
    <property type="entry name" value="Acyl-CoA N-acyltransferases (Nat)"/>
    <property type="match status" value="1"/>
</dbReference>
<feature type="transmembrane region" description="Helical" evidence="7">
    <location>
        <begin position="406"/>
        <end position="426"/>
    </location>
</feature>
<gene>
    <name evidence="9" type="ORF">HP467_04560</name>
</gene>
<protein>
    <submittedName>
        <fullName evidence="9">DUF2156 domain-containing protein</fullName>
    </submittedName>
</protein>
<feature type="transmembrane region" description="Helical" evidence="7">
    <location>
        <begin position="438"/>
        <end position="455"/>
    </location>
</feature>
<dbReference type="GO" id="GO:0055091">
    <property type="term" value="P:phospholipid homeostasis"/>
    <property type="evidence" value="ECO:0007669"/>
    <property type="project" value="TreeGrafter"/>
</dbReference>
<evidence type="ECO:0000256" key="3">
    <source>
        <dbReference type="ARBA" id="ARBA00022692"/>
    </source>
</evidence>
<evidence type="ECO:0000256" key="4">
    <source>
        <dbReference type="ARBA" id="ARBA00022989"/>
    </source>
</evidence>
<feature type="transmembrane region" description="Helical" evidence="7">
    <location>
        <begin position="87"/>
        <end position="111"/>
    </location>
</feature>
<keyword evidence="5 7" id="KW-0472">Membrane</keyword>
<feature type="transmembrane region" description="Helical" evidence="7">
    <location>
        <begin position="163"/>
        <end position="179"/>
    </location>
</feature>
<feature type="region of interest" description="Disordered" evidence="6">
    <location>
        <begin position="1"/>
        <end position="33"/>
    </location>
</feature>
<dbReference type="PANTHER" id="PTHR34697">
    <property type="entry name" value="PHOSPHATIDYLGLYCEROL LYSYLTRANSFERASE"/>
    <property type="match status" value="1"/>
</dbReference>
<feature type="domain" description="Phosphatidylglycerol lysyltransferase C-terminal" evidence="8">
    <location>
        <begin position="508"/>
        <end position="808"/>
    </location>
</feature>
<feature type="transmembrane region" description="Helical" evidence="7">
    <location>
        <begin position="53"/>
        <end position="75"/>
    </location>
</feature>
<dbReference type="GO" id="GO:0016755">
    <property type="term" value="F:aminoacyltransferase activity"/>
    <property type="evidence" value="ECO:0007669"/>
    <property type="project" value="TreeGrafter"/>
</dbReference>
<organism evidence="9 10">
    <name type="scientific">Curtobacterium citreum</name>
    <dbReference type="NCBI Taxonomy" id="2036"/>
    <lineage>
        <taxon>Bacteria</taxon>
        <taxon>Bacillati</taxon>
        <taxon>Actinomycetota</taxon>
        <taxon>Actinomycetes</taxon>
        <taxon>Micrococcales</taxon>
        <taxon>Microbacteriaceae</taxon>
        <taxon>Curtobacterium</taxon>
    </lineage>
</organism>
<feature type="transmembrane region" description="Helical" evidence="7">
    <location>
        <begin position="308"/>
        <end position="328"/>
    </location>
</feature>
<dbReference type="GO" id="GO:0005886">
    <property type="term" value="C:plasma membrane"/>
    <property type="evidence" value="ECO:0007669"/>
    <property type="project" value="UniProtKB-SubCell"/>
</dbReference>
<dbReference type="InterPro" id="IPR051211">
    <property type="entry name" value="PG_lysyltransferase"/>
</dbReference>
<comment type="subcellular location">
    <subcellularLocation>
        <location evidence="1">Cell membrane</location>
        <topology evidence="1">Multi-pass membrane protein</topology>
    </subcellularLocation>
</comment>
<evidence type="ECO:0000313" key="9">
    <source>
        <dbReference type="EMBL" id="NUU27386.1"/>
    </source>
</evidence>
<evidence type="ECO:0000256" key="1">
    <source>
        <dbReference type="ARBA" id="ARBA00004651"/>
    </source>
</evidence>
<feature type="transmembrane region" description="Helical" evidence="7">
    <location>
        <begin position="335"/>
        <end position="356"/>
    </location>
</feature>
<evidence type="ECO:0000256" key="2">
    <source>
        <dbReference type="ARBA" id="ARBA00022475"/>
    </source>
</evidence>
<dbReference type="InterPro" id="IPR024320">
    <property type="entry name" value="LPG_synthase_C"/>
</dbReference>
<dbReference type="AlphaFoldDB" id="A0A850DP94"/>
<evidence type="ECO:0000259" key="8">
    <source>
        <dbReference type="Pfam" id="PF09924"/>
    </source>
</evidence>